<feature type="transmembrane region" description="Helical" evidence="6">
    <location>
        <begin position="410"/>
        <end position="434"/>
    </location>
</feature>
<dbReference type="Pfam" id="PF03772">
    <property type="entry name" value="Competence"/>
    <property type="match status" value="1"/>
</dbReference>
<dbReference type="Gene3D" id="3.60.15.10">
    <property type="entry name" value="Ribonuclease Z/Hydroxyacylglutathione hydrolase-like"/>
    <property type="match status" value="1"/>
</dbReference>
<evidence type="ECO:0000256" key="5">
    <source>
        <dbReference type="ARBA" id="ARBA00023136"/>
    </source>
</evidence>
<dbReference type="InterPro" id="IPR004477">
    <property type="entry name" value="ComEC_N"/>
</dbReference>
<dbReference type="GO" id="GO:0005886">
    <property type="term" value="C:plasma membrane"/>
    <property type="evidence" value="ECO:0007669"/>
    <property type="project" value="UniProtKB-SubCell"/>
</dbReference>
<feature type="transmembrane region" description="Helical" evidence="6">
    <location>
        <begin position="446"/>
        <end position="466"/>
    </location>
</feature>
<dbReference type="EMBL" id="FOIM01000005">
    <property type="protein sequence ID" value="SET39480.1"/>
    <property type="molecule type" value="Genomic_DNA"/>
</dbReference>
<dbReference type="InterPro" id="IPR025405">
    <property type="entry name" value="DUF4131"/>
</dbReference>
<evidence type="ECO:0000313" key="8">
    <source>
        <dbReference type="EMBL" id="SET39480.1"/>
    </source>
</evidence>
<evidence type="ECO:0000256" key="2">
    <source>
        <dbReference type="ARBA" id="ARBA00022475"/>
    </source>
</evidence>
<feature type="transmembrane region" description="Helical" evidence="6">
    <location>
        <begin position="512"/>
        <end position="534"/>
    </location>
</feature>
<dbReference type="CDD" id="cd07731">
    <property type="entry name" value="ComA-like_MBL-fold"/>
    <property type="match status" value="1"/>
</dbReference>
<dbReference type="Pfam" id="PF13567">
    <property type="entry name" value="DUF4131"/>
    <property type="match status" value="1"/>
</dbReference>
<keyword evidence="5 6" id="KW-0472">Membrane</keyword>
<dbReference type="SUPFAM" id="SSF56281">
    <property type="entry name" value="Metallo-hydrolase/oxidoreductase"/>
    <property type="match status" value="1"/>
</dbReference>
<dbReference type="Pfam" id="PF00753">
    <property type="entry name" value="Lactamase_B"/>
    <property type="match status" value="1"/>
</dbReference>
<evidence type="ECO:0000256" key="6">
    <source>
        <dbReference type="SAM" id="Phobius"/>
    </source>
</evidence>
<comment type="subcellular location">
    <subcellularLocation>
        <location evidence="1">Cell membrane</location>
        <topology evidence="1">Multi-pass membrane protein</topology>
    </subcellularLocation>
</comment>
<name>A0A1I0E3Y4_9FIRM</name>
<dbReference type="AlphaFoldDB" id="A0A1I0E3Y4"/>
<keyword evidence="4 6" id="KW-1133">Transmembrane helix</keyword>
<evidence type="ECO:0000259" key="7">
    <source>
        <dbReference type="SMART" id="SM00849"/>
    </source>
</evidence>
<feature type="transmembrane region" description="Helical" evidence="6">
    <location>
        <begin position="27"/>
        <end position="45"/>
    </location>
</feature>
<keyword evidence="2" id="KW-1003">Cell membrane</keyword>
<feature type="domain" description="Metallo-beta-lactamase" evidence="7">
    <location>
        <begin position="681"/>
        <end position="884"/>
    </location>
</feature>
<evidence type="ECO:0000256" key="1">
    <source>
        <dbReference type="ARBA" id="ARBA00004651"/>
    </source>
</evidence>
<reference evidence="9" key="1">
    <citation type="submission" date="2016-10" db="EMBL/GenBank/DDBJ databases">
        <authorList>
            <person name="Varghese N."/>
            <person name="Submissions S."/>
        </authorList>
    </citation>
    <scope>NUCLEOTIDE SEQUENCE [LARGE SCALE GENOMIC DNA]</scope>
    <source>
        <strain evidence="9">NLAE-zl-G277</strain>
    </source>
</reference>
<dbReference type="STRING" id="460384.SAMN05216313_105232"/>
<dbReference type="PANTHER" id="PTHR30619">
    <property type="entry name" value="DNA INTERNALIZATION/COMPETENCE PROTEIN COMEC/REC2"/>
    <property type="match status" value="1"/>
</dbReference>
<feature type="transmembrane region" description="Helical" evidence="6">
    <location>
        <begin position="73"/>
        <end position="91"/>
    </location>
</feature>
<dbReference type="PANTHER" id="PTHR30619:SF7">
    <property type="entry name" value="BETA-LACTAMASE DOMAIN PROTEIN"/>
    <property type="match status" value="1"/>
</dbReference>
<keyword evidence="3 6" id="KW-0812">Transmembrane</keyword>
<dbReference type="NCBIfam" id="TIGR00360">
    <property type="entry name" value="ComEC_N-term"/>
    <property type="match status" value="1"/>
</dbReference>
<dbReference type="InterPro" id="IPR001279">
    <property type="entry name" value="Metallo-B-lactamas"/>
</dbReference>
<protein>
    <submittedName>
        <fullName evidence="8">ComEC/Rec2-related protein</fullName>
    </submittedName>
</protein>
<dbReference type="InterPro" id="IPR036866">
    <property type="entry name" value="RibonucZ/Hydroxyglut_hydro"/>
</dbReference>
<dbReference type="Proteomes" id="UP000198508">
    <property type="component" value="Unassembled WGS sequence"/>
</dbReference>
<feature type="transmembrane region" description="Helical" evidence="6">
    <location>
        <begin position="540"/>
        <end position="559"/>
    </location>
</feature>
<gene>
    <name evidence="8" type="ORF">SAMN05216313_105232</name>
</gene>
<dbReference type="SMART" id="SM00849">
    <property type="entry name" value="Lactamase_B"/>
    <property type="match status" value="1"/>
</dbReference>
<evidence type="ECO:0000256" key="3">
    <source>
        <dbReference type="ARBA" id="ARBA00022692"/>
    </source>
</evidence>
<sequence>MTIKRPLLGLAGSFVLGEVLALLDVAAIPWITGAFAAACAAVVLGKWRAKRRLNGAGDGARSAPGPGLRRSRGTGFGVLLLFLAALLAGFGRAQGVRDRLDGEAAWAGKTAGVKVSLTGTVERMEEKEDQTELWLRDAAAKVGREGMEFGRVVVYADSGVAVGGGLESGARVGGGLESGAWVGGGLESGVRVGGGLESGVRVGTAAGSGAAVGIGSVVRLRGKLEAVAGATNPGEFDFARYYRSKGAACRLYGEELTVADGEMAPYFEGIRQFRLWCARVLERVCEPGDLGVFKAVVLGDQSSMDQGMKDMYRSHGISHLLAVSGQHLAIVGGGIYLLLRKAGMNRGRAGMFGGALVVSYGILTGGSGSALRAVVMILCLWLAGYLGRSYDCLSAMGLAGMWLLWRQPYLLFQSGFQLSFGAVWAIGGLGGLLNEALGAEKGWQRTLICSLCVQMVLAPATVWHYFRYPIYGLVLNLLVVPLAAVLVYSGILGILLGGVCQPAGVMAVGAGHYVLAFYEGLCGLFSGLPGYSLLVGRPGWGQILGYGAVMAAGVGVVVGRKTAGRLPGSLAGKPPGSLLGKLLGSLPGKLLGSLLGRPPGSLLGRSLGSLPGRSLGSLPGRPPGGLLGKLAGRPPGSLPGESPGFRWGGLVAVFLLYILCFCILLPRPQAGLSVTCLDVGQGDGLVFTCAEGTVLVDGGSSSRSGLGERCLKPYLESRAVETVDYAIVSHGDSDHVSGLLELMEGGGVRIRNLVLPRMARGQEHYAGLVRAAGVCGAQVLYMEAGERISLGDLQFTCLYAGNPAQETDTDKNRHSLAVRVSYGRLGLLLTGDMDASCEAGLLRTCGPGDLAGIQVLKAAHHGSDTSSSPEFLDRLGPKLVLVSYGNGNSYGHPSPKVLERLRERGSRILETGKCGAILLWTDGKRMECRGWLGSDP</sequence>
<feature type="transmembrane region" description="Helical" evidence="6">
    <location>
        <begin position="317"/>
        <end position="339"/>
    </location>
</feature>
<proteinExistence type="predicted"/>
<feature type="transmembrane region" description="Helical" evidence="6">
    <location>
        <begin position="647"/>
        <end position="666"/>
    </location>
</feature>
<feature type="transmembrane region" description="Helical" evidence="6">
    <location>
        <begin position="351"/>
        <end position="384"/>
    </location>
</feature>
<accession>A0A1I0E3Y4</accession>
<keyword evidence="9" id="KW-1185">Reference proteome</keyword>
<dbReference type="InterPro" id="IPR035681">
    <property type="entry name" value="ComA-like_MBL"/>
</dbReference>
<organism evidence="8 9">
    <name type="scientific">Enterocloster lavalensis</name>
    <dbReference type="NCBI Taxonomy" id="460384"/>
    <lineage>
        <taxon>Bacteria</taxon>
        <taxon>Bacillati</taxon>
        <taxon>Bacillota</taxon>
        <taxon>Clostridia</taxon>
        <taxon>Lachnospirales</taxon>
        <taxon>Lachnospiraceae</taxon>
        <taxon>Enterocloster</taxon>
    </lineage>
</organism>
<dbReference type="InterPro" id="IPR052159">
    <property type="entry name" value="Competence_DNA_uptake"/>
</dbReference>
<dbReference type="GeneID" id="93276569"/>
<evidence type="ECO:0000256" key="4">
    <source>
        <dbReference type="ARBA" id="ARBA00022989"/>
    </source>
</evidence>
<evidence type="ECO:0000313" key="9">
    <source>
        <dbReference type="Proteomes" id="UP000198508"/>
    </source>
</evidence>
<feature type="transmembrane region" description="Helical" evidence="6">
    <location>
        <begin position="478"/>
        <end position="500"/>
    </location>
</feature>
<dbReference type="RefSeq" id="WP_139201136.1">
    <property type="nucleotide sequence ID" value="NZ_DAINWJ010000016.1"/>
</dbReference>